<accession>A0ABP0F0J4</accession>
<organism evidence="1 2">
    <name type="scientific">Clavelina lepadiformis</name>
    <name type="common">Light-bulb sea squirt</name>
    <name type="synonym">Ascidia lepadiformis</name>
    <dbReference type="NCBI Taxonomy" id="159417"/>
    <lineage>
        <taxon>Eukaryota</taxon>
        <taxon>Metazoa</taxon>
        <taxon>Chordata</taxon>
        <taxon>Tunicata</taxon>
        <taxon>Ascidiacea</taxon>
        <taxon>Aplousobranchia</taxon>
        <taxon>Clavelinidae</taxon>
        <taxon>Clavelina</taxon>
    </lineage>
</organism>
<comment type="caution">
    <text evidence="1">The sequence shown here is derived from an EMBL/GenBank/DDBJ whole genome shotgun (WGS) entry which is preliminary data.</text>
</comment>
<proteinExistence type="predicted"/>
<name>A0ABP0F0J4_CLALP</name>
<evidence type="ECO:0000313" key="1">
    <source>
        <dbReference type="EMBL" id="CAK8673240.1"/>
    </source>
</evidence>
<keyword evidence="2" id="KW-1185">Reference proteome</keyword>
<dbReference type="Proteomes" id="UP001642483">
    <property type="component" value="Unassembled WGS sequence"/>
</dbReference>
<gene>
    <name evidence="1" type="ORF">CVLEPA_LOCUS3050</name>
</gene>
<protein>
    <submittedName>
        <fullName evidence="1">Uncharacterized protein</fullName>
    </submittedName>
</protein>
<sequence>MFVLKRRHNGNDVSTHMIALMKTLEISVNRLCSDTSLRTRRYATSIRRRRYWRRKRHFSRT</sequence>
<evidence type="ECO:0000313" key="2">
    <source>
        <dbReference type="Proteomes" id="UP001642483"/>
    </source>
</evidence>
<dbReference type="EMBL" id="CAWYQH010000002">
    <property type="protein sequence ID" value="CAK8673240.1"/>
    <property type="molecule type" value="Genomic_DNA"/>
</dbReference>
<reference evidence="1 2" key="1">
    <citation type="submission" date="2024-02" db="EMBL/GenBank/DDBJ databases">
        <authorList>
            <person name="Daric V."/>
            <person name="Darras S."/>
        </authorList>
    </citation>
    <scope>NUCLEOTIDE SEQUENCE [LARGE SCALE GENOMIC DNA]</scope>
</reference>